<name>A0A8B7ZPU3_ACAPL</name>
<feature type="disulfide bond" evidence="6">
    <location>
        <begin position="42"/>
        <end position="73"/>
    </location>
</feature>
<dbReference type="Gene3D" id="2.60.40.10">
    <property type="entry name" value="Immunoglobulins"/>
    <property type="match status" value="1"/>
</dbReference>
<dbReference type="OMA" id="ECDANTK"/>
<dbReference type="Proteomes" id="UP000694845">
    <property type="component" value="Unplaced"/>
</dbReference>
<dbReference type="SMART" id="SM00409">
    <property type="entry name" value="IG"/>
    <property type="match status" value="1"/>
</dbReference>
<dbReference type="PANTHER" id="PTHR13723:SF313">
    <property type="entry name" value="PEPTIDASE M12B DOMAIN-CONTAINING PROTEIN"/>
    <property type="match status" value="1"/>
</dbReference>
<dbReference type="Pfam" id="PF00090">
    <property type="entry name" value="TSP_1"/>
    <property type="match status" value="1"/>
</dbReference>
<dbReference type="SMART" id="SM00209">
    <property type="entry name" value="TSP1"/>
    <property type="match status" value="11"/>
</dbReference>
<dbReference type="SMART" id="SM00408">
    <property type="entry name" value="IGc2"/>
    <property type="match status" value="1"/>
</dbReference>
<evidence type="ECO:0000313" key="10">
    <source>
        <dbReference type="Proteomes" id="UP000694845"/>
    </source>
</evidence>
<dbReference type="SUPFAM" id="SSF48726">
    <property type="entry name" value="Immunoglobulin"/>
    <property type="match status" value="1"/>
</dbReference>
<dbReference type="InterPro" id="IPR003599">
    <property type="entry name" value="Ig_sub"/>
</dbReference>
<evidence type="ECO:0000256" key="7">
    <source>
        <dbReference type="SAM" id="SignalP"/>
    </source>
</evidence>
<dbReference type="Pfam" id="PF19030">
    <property type="entry name" value="TSP1_ADAMTS"/>
    <property type="match status" value="11"/>
</dbReference>
<dbReference type="Pfam" id="PF08686">
    <property type="entry name" value="PLAC"/>
    <property type="match status" value="1"/>
</dbReference>
<gene>
    <name evidence="11" type="primary">LOC110987210</name>
</gene>
<dbReference type="RefSeq" id="XP_022105436.1">
    <property type="nucleotide sequence ID" value="XM_022249744.1"/>
</dbReference>
<dbReference type="PANTHER" id="PTHR13723">
    <property type="entry name" value="ADAMTS A DISINTEGRIN AND METALLOPROTEASE WITH THROMBOSPONDIN MOTIFS PROTEASE"/>
    <property type="match status" value="1"/>
</dbReference>
<dbReference type="InterPro" id="IPR050439">
    <property type="entry name" value="ADAMTS_ADAMTS-like"/>
</dbReference>
<feature type="disulfide bond" evidence="6">
    <location>
        <begin position="38"/>
        <end position="68"/>
    </location>
</feature>
<dbReference type="InterPro" id="IPR013783">
    <property type="entry name" value="Ig-like_fold"/>
</dbReference>
<evidence type="ECO:0000256" key="1">
    <source>
        <dbReference type="ARBA" id="ARBA00004613"/>
    </source>
</evidence>
<dbReference type="Pfam" id="PF19236">
    <property type="entry name" value="ADAMTS_CR_3"/>
    <property type="match status" value="1"/>
</dbReference>
<dbReference type="OrthoDB" id="5948003at2759"/>
<dbReference type="GO" id="GO:0004222">
    <property type="term" value="F:metalloendopeptidase activity"/>
    <property type="evidence" value="ECO:0007669"/>
    <property type="project" value="TreeGrafter"/>
</dbReference>
<dbReference type="FunFam" id="2.20.100.10:FF:000005">
    <property type="entry name" value="ADAM metallopeptidase with thrombospondin type 1 motif 9"/>
    <property type="match status" value="2"/>
</dbReference>
<evidence type="ECO:0000313" key="11">
    <source>
        <dbReference type="RefSeq" id="XP_022105436.1"/>
    </source>
</evidence>
<dbReference type="PROSITE" id="PS50900">
    <property type="entry name" value="PLAC"/>
    <property type="match status" value="1"/>
</dbReference>
<evidence type="ECO:0000256" key="2">
    <source>
        <dbReference type="ARBA" id="ARBA00022525"/>
    </source>
</evidence>
<feature type="signal peptide" evidence="7">
    <location>
        <begin position="1"/>
        <end position="24"/>
    </location>
</feature>
<dbReference type="InterPro" id="IPR010909">
    <property type="entry name" value="PLAC"/>
</dbReference>
<keyword evidence="5 6" id="KW-1015">Disulfide bond</keyword>
<dbReference type="GO" id="GO:0006508">
    <property type="term" value="P:proteolysis"/>
    <property type="evidence" value="ECO:0007669"/>
    <property type="project" value="TreeGrafter"/>
</dbReference>
<dbReference type="InterPro" id="IPR003598">
    <property type="entry name" value="Ig_sub2"/>
</dbReference>
<dbReference type="InterPro" id="IPR010294">
    <property type="entry name" value="ADAMTS_spacer1"/>
</dbReference>
<dbReference type="GO" id="GO:0030198">
    <property type="term" value="P:extracellular matrix organization"/>
    <property type="evidence" value="ECO:0007669"/>
    <property type="project" value="InterPro"/>
</dbReference>
<dbReference type="InterPro" id="IPR000884">
    <property type="entry name" value="TSP1_rpt"/>
</dbReference>
<feature type="domain" description="PLAC" evidence="9">
    <location>
        <begin position="1129"/>
        <end position="1163"/>
    </location>
</feature>
<dbReference type="Gene3D" id="2.60.120.830">
    <property type="match status" value="1"/>
</dbReference>
<organism evidence="10 11">
    <name type="scientific">Acanthaster planci</name>
    <name type="common">Crown-of-thorns starfish</name>
    <dbReference type="NCBI Taxonomy" id="133434"/>
    <lineage>
        <taxon>Eukaryota</taxon>
        <taxon>Metazoa</taxon>
        <taxon>Echinodermata</taxon>
        <taxon>Eleutherozoa</taxon>
        <taxon>Asterozoa</taxon>
        <taxon>Asteroidea</taxon>
        <taxon>Valvatacea</taxon>
        <taxon>Valvatida</taxon>
        <taxon>Acanthasteridae</taxon>
        <taxon>Acanthaster</taxon>
    </lineage>
</organism>
<dbReference type="GeneID" id="110987210"/>
<comment type="subcellular location">
    <subcellularLocation>
        <location evidence="1">Secreted</location>
    </subcellularLocation>
</comment>
<dbReference type="InterPro" id="IPR036179">
    <property type="entry name" value="Ig-like_dom_sf"/>
</dbReference>
<dbReference type="PROSITE" id="PS50835">
    <property type="entry name" value="IG_LIKE"/>
    <property type="match status" value="1"/>
</dbReference>
<feature type="chain" id="PRO_5033989420" evidence="7">
    <location>
        <begin position="25"/>
        <end position="1163"/>
    </location>
</feature>
<evidence type="ECO:0000259" key="9">
    <source>
        <dbReference type="PROSITE" id="PS50900"/>
    </source>
</evidence>
<evidence type="ECO:0000256" key="5">
    <source>
        <dbReference type="ARBA" id="ARBA00023157"/>
    </source>
</evidence>
<sequence>MGLQMLVQVRLVFWLGCTLLVASAVSPLWSNWEEWTNCSRQCDWGVSLQKRRCLQGACQGPEKRYRTCKITDCPPGTPDFRAQQCALSNNESHTDGKMYHWIPVEGLPPDQQCTLTCRAQGTDMTKVLSPKVLDGTMCSADSRDMCILGRCEPVGCDHQLNSTATLDRCGVCNGDNSTCRLMKGNRHTSPSASDATGIKELFTIPEGSTSIRLTSKGSNYLGLRGLWSRTSLNQKPPPVGSGEYRIGDNVLQYTSLQSGREHADIEGPLTEPIIVFVLFSQPLAEPETVHYRYLAPIKYGWRSNRWSDCSVTCGSGEQQRVYVCINLSSGLREPDSSCELARPQVERRPCNRQLCPPEWQPDPWQPCSRSCSGGVQTRNVYCVERAPNNMLMRVDEDMCSGSRPHSKQNCNLEPCPHWMTGNWSQCSVTCGQGSKQRKVSCLNSQHESSSGCDPRKQPSLTKACVVGVPCVRGPETSSPQMVIHLENPNQPFERSSVPSYHATDWGPCSVTCGRGTTTRSVRCKVYLPSNQMLKDLPDAECAHLQKPDAAAECERPECSPEDGSQFEDNTVPASEFDGGPLQVQFVWRYVGFSECSASCIGGVQESLIQCMHIDGETPVSDTLCDITSRPDIFTRVCNDQPCPPAWEVPLYKECSVSCGGGSQYPLEVLCMQTMAMGVGNTVVLPDSDCDHLPLPSGPVPCGQVDCPAYWQTGTWSECSKSCNGGIRSRRVTCKKRLKTGVESIVDWHQCPLTAPLSTDSCNMGPCEPVHEWRPQEWSECSVTCGVGIKVRPITCIRRDPDGTTALADFRFCPRSNQPAHREFCQLSPCTEPRILANHTTYHQVGFRSKLRLTVGMTAHVNRGVTVTVKCPVKHFKKSKLRWQRGPQEITTGNARAKVLPEGTLRIRRVKEADQGVYSCIAGTAKERFTLHIRDLEELRTGPSLFGPRWIISNWTACSASCGGGSQTRSVVCQHTSILGRSRPDLGRACRVQGLGSPEMTRECNTHSCEPHWATGSWQKCSAQCTEAFVGSQFREVYCEGSQRELIPDSLCDNAMRPLTRQPCQHIQCSPVWRTSEWSSCSATCGSQGIQTRTLQCTYSGTGEAANTMACVSIKQPAITQRCHNLPECPKDTCEDSIAFCSLVKRMNKCHLSAYQLSCCKTCS</sequence>
<dbReference type="GO" id="GO:0031012">
    <property type="term" value="C:extracellular matrix"/>
    <property type="evidence" value="ECO:0007669"/>
    <property type="project" value="TreeGrafter"/>
</dbReference>
<evidence type="ECO:0000256" key="4">
    <source>
        <dbReference type="ARBA" id="ARBA00022737"/>
    </source>
</evidence>
<keyword evidence="10" id="KW-1185">Reference proteome</keyword>
<keyword evidence="4" id="KW-0677">Repeat</keyword>
<reference evidence="11" key="1">
    <citation type="submission" date="2025-08" db="UniProtKB">
        <authorList>
            <consortium name="RefSeq"/>
        </authorList>
    </citation>
    <scope>IDENTIFICATION</scope>
</reference>
<evidence type="ECO:0000256" key="6">
    <source>
        <dbReference type="PIRSR" id="PIRSR613273-3"/>
    </source>
</evidence>
<evidence type="ECO:0000256" key="3">
    <source>
        <dbReference type="ARBA" id="ARBA00022729"/>
    </source>
</evidence>
<protein>
    <submittedName>
        <fullName evidence="11">ADAMTS-like protein 1</fullName>
    </submittedName>
</protein>
<keyword evidence="3 7" id="KW-0732">Signal</keyword>
<dbReference type="PROSITE" id="PS50092">
    <property type="entry name" value="TSP1"/>
    <property type="match status" value="10"/>
</dbReference>
<feature type="domain" description="Ig-like" evidence="8">
    <location>
        <begin position="832"/>
        <end position="929"/>
    </location>
</feature>
<proteinExistence type="predicted"/>
<dbReference type="InterPro" id="IPR036383">
    <property type="entry name" value="TSP1_rpt_sf"/>
</dbReference>
<dbReference type="Pfam" id="PF05986">
    <property type="entry name" value="ADAMTS_spacer1"/>
    <property type="match status" value="1"/>
</dbReference>
<dbReference type="GO" id="GO:0005576">
    <property type="term" value="C:extracellular region"/>
    <property type="evidence" value="ECO:0007669"/>
    <property type="project" value="UniProtKB-SubCell"/>
</dbReference>
<dbReference type="KEGG" id="aplc:110987210"/>
<dbReference type="Pfam" id="PF13927">
    <property type="entry name" value="Ig_3"/>
    <property type="match status" value="1"/>
</dbReference>
<feature type="disulfide bond" evidence="6">
    <location>
        <begin position="53"/>
        <end position="58"/>
    </location>
</feature>
<dbReference type="InterPro" id="IPR013273">
    <property type="entry name" value="ADAMTS/ADAMTS-like"/>
</dbReference>
<accession>A0A8B7ZPU3</accession>
<keyword evidence="2" id="KW-0964">Secreted</keyword>
<dbReference type="PRINTS" id="PR01857">
    <property type="entry name" value="ADAMTSFAMILY"/>
</dbReference>
<dbReference type="Gene3D" id="2.20.100.10">
    <property type="entry name" value="Thrombospondin type-1 (TSP1) repeat"/>
    <property type="match status" value="11"/>
</dbReference>
<dbReference type="AlphaFoldDB" id="A0A8B7ZPU3"/>
<dbReference type="SUPFAM" id="SSF82895">
    <property type="entry name" value="TSP-1 type 1 repeat"/>
    <property type="match status" value="11"/>
</dbReference>
<dbReference type="InterPro" id="IPR007110">
    <property type="entry name" value="Ig-like_dom"/>
</dbReference>
<dbReference type="InterPro" id="IPR045371">
    <property type="entry name" value="ADAMTS_CR_3"/>
</dbReference>
<evidence type="ECO:0000259" key="8">
    <source>
        <dbReference type="PROSITE" id="PS50835"/>
    </source>
</evidence>